<dbReference type="AlphaFoldDB" id="A0A8J4WSQ8"/>
<dbReference type="Pfam" id="PF22946">
    <property type="entry name" value="SPEF2_D5"/>
    <property type="match status" value="1"/>
</dbReference>
<feature type="coiled-coil region" evidence="1">
    <location>
        <begin position="39"/>
        <end position="68"/>
    </location>
</feature>
<dbReference type="EMBL" id="QNUK01000823">
    <property type="protein sequence ID" value="KAF5889352.1"/>
    <property type="molecule type" value="Genomic_DNA"/>
</dbReference>
<reference evidence="3" key="1">
    <citation type="submission" date="2020-07" db="EMBL/GenBank/DDBJ databases">
        <title>Clarias magur genome sequencing, assembly and annotation.</title>
        <authorList>
            <person name="Kushwaha B."/>
            <person name="Kumar R."/>
            <person name="Das P."/>
            <person name="Joshi C.G."/>
            <person name="Kumar D."/>
            <person name="Nagpure N.S."/>
            <person name="Pandey M."/>
            <person name="Agarwal S."/>
            <person name="Srivastava S."/>
            <person name="Singh M."/>
            <person name="Sahoo L."/>
            <person name="Jayasankar P."/>
            <person name="Meher P.K."/>
            <person name="Koringa P.G."/>
            <person name="Iquebal M.A."/>
            <person name="Das S.P."/>
            <person name="Bit A."/>
            <person name="Patnaik S."/>
            <person name="Patel N."/>
            <person name="Shah T.M."/>
            <person name="Hinsu A."/>
            <person name="Jena J.K."/>
        </authorList>
    </citation>
    <scope>NUCLEOTIDE SEQUENCE</scope>
    <source>
        <strain evidence="3">CIFAMagur01</strain>
        <tissue evidence="3">Testis</tissue>
    </source>
</reference>
<evidence type="ECO:0000313" key="4">
    <source>
        <dbReference type="Proteomes" id="UP000727407"/>
    </source>
</evidence>
<dbReference type="GO" id="GO:0002177">
    <property type="term" value="C:manchette"/>
    <property type="evidence" value="ECO:0007669"/>
    <property type="project" value="TreeGrafter"/>
</dbReference>
<dbReference type="InterPro" id="IPR052634">
    <property type="entry name" value="Sperm_flagellar-bone_growth"/>
</dbReference>
<proteinExistence type="predicted"/>
<protein>
    <submittedName>
        <fullName evidence="3">Sperm flagellar protein 2</fullName>
    </submittedName>
</protein>
<keyword evidence="1" id="KW-0175">Coiled coil</keyword>
<evidence type="ECO:0000259" key="2">
    <source>
        <dbReference type="Pfam" id="PF22946"/>
    </source>
</evidence>
<keyword evidence="3" id="KW-0969">Cilium</keyword>
<dbReference type="GO" id="GO:0007288">
    <property type="term" value="P:sperm axoneme assembly"/>
    <property type="evidence" value="ECO:0007669"/>
    <property type="project" value="TreeGrafter"/>
</dbReference>
<feature type="domain" description="CPC1/SPEF2" evidence="2">
    <location>
        <begin position="65"/>
        <end position="178"/>
    </location>
</feature>
<dbReference type="PANTHER" id="PTHR14919:SF0">
    <property type="entry name" value="SPERM FLAGELLAR PROTEIN 2"/>
    <property type="match status" value="1"/>
</dbReference>
<name>A0A8J4WSQ8_CLAMG</name>
<accession>A0A8J4WSQ8</accession>
<keyword evidence="4" id="KW-1185">Reference proteome</keyword>
<comment type="caution">
    <text evidence="3">The sequence shown here is derived from an EMBL/GenBank/DDBJ whole genome shotgun (WGS) entry which is preliminary data.</text>
</comment>
<evidence type="ECO:0000256" key="1">
    <source>
        <dbReference type="SAM" id="Coils"/>
    </source>
</evidence>
<dbReference type="PANTHER" id="PTHR14919">
    <property type="entry name" value="KPL2-RELATED"/>
    <property type="match status" value="1"/>
</dbReference>
<gene>
    <name evidence="3" type="primary">spef2</name>
    <name evidence="3" type="ORF">DAT39_020950</name>
</gene>
<dbReference type="InterPro" id="IPR054517">
    <property type="entry name" value="SPEF2_D5"/>
</dbReference>
<sequence>MVKREADVKMQKIAQRFDKRGREAYSRSVIAELEREERRRHLQEQMRLQDIQKEVLREEQLIARLMRQSQQEKRIAVQLMQIRQQKEVLRQNRILRERQIQEQRLRDFQQALDREAALLQQDRINREAELCKERELHQRLAAERAHAKHLKHFNICRGILEQIVDLATKAGEYRLLTAK</sequence>
<dbReference type="GO" id="GO:0097225">
    <property type="term" value="C:sperm midpiece"/>
    <property type="evidence" value="ECO:0007669"/>
    <property type="project" value="TreeGrafter"/>
</dbReference>
<keyword evidence="3" id="KW-0966">Cell projection</keyword>
<keyword evidence="3" id="KW-0282">Flagellum</keyword>
<organism evidence="3 4">
    <name type="scientific">Clarias magur</name>
    <name type="common">Asian catfish</name>
    <name type="synonym">Macropteronotus magur</name>
    <dbReference type="NCBI Taxonomy" id="1594786"/>
    <lineage>
        <taxon>Eukaryota</taxon>
        <taxon>Metazoa</taxon>
        <taxon>Chordata</taxon>
        <taxon>Craniata</taxon>
        <taxon>Vertebrata</taxon>
        <taxon>Euteleostomi</taxon>
        <taxon>Actinopterygii</taxon>
        <taxon>Neopterygii</taxon>
        <taxon>Teleostei</taxon>
        <taxon>Ostariophysi</taxon>
        <taxon>Siluriformes</taxon>
        <taxon>Clariidae</taxon>
        <taxon>Clarias</taxon>
    </lineage>
</organism>
<evidence type="ECO:0000313" key="3">
    <source>
        <dbReference type="EMBL" id="KAF5889352.1"/>
    </source>
</evidence>
<dbReference type="Proteomes" id="UP000727407">
    <property type="component" value="Unassembled WGS sequence"/>
</dbReference>
<dbReference type="OrthoDB" id="62528at2759"/>